<accession>A0A2M7BZP6</accession>
<organism evidence="1 2">
    <name type="scientific">bacterium (Candidatus Gribaldobacteria) CG03_land_8_20_14_0_80_36_40</name>
    <dbReference type="NCBI Taxonomy" id="2014271"/>
    <lineage>
        <taxon>Bacteria</taxon>
        <taxon>Candidatus Gribaldobacteria</taxon>
    </lineage>
</organism>
<comment type="caution">
    <text evidence="1">The sequence shown here is derived from an EMBL/GenBank/DDBJ whole genome shotgun (WGS) entry which is preliminary data.</text>
</comment>
<dbReference type="Gene3D" id="3.90.226.10">
    <property type="entry name" value="2-enoyl-CoA Hydratase, Chain A, domain 1"/>
    <property type="match status" value="1"/>
</dbReference>
<gene>
    <name evidence="1" type="ORF">COS44_00200</name>
</gene>
<dbReference type="SUPFAM" id="SSF52096">
    <property type="entry name" value="ClpP/crotonase"/>
    <property type="match status" value="1"/>
</dbReference>
<proteinExistence type="predicted"/>
<reference evidence="2" key="1">
    <citation type="submission" date="2017-09" db="EMBL/GenBank/DDBJ databases">
        <title>Depth-based differentiation of microbial function through sediment-hosted aquifers and enrichment of novel symbionts in the deep terrestrial subsurface.</title>
        <authorList>
            <person name="Probst A.J."/>
            <person name="Ladd B."/>
            <person name="Jarett J.K."/>
            <person name="Geller-Mcgrath D.E."/>
            <person name="Sieber C.M.K."/>
            <person name="Emerson J.B."/>
            <person name="Anantharaman K."/>
            <person name="Thomas B.C."/>
            <person name="Malmstrom R."/>
            <person name="Stieglmeier M."/>
            <person name="Klingl A."/>
            <person name="Woyke T."/>
            <person name="Ryan C.M."/>
            <person name="Banfield J.F."/>
        </authorList>
    </citation>
    <scope>NUCLEOTIDE SEQUENCE [LARGE SCALE GENOMIC DNA]</scope>
</reference>
<dbReference type="InterPro" id="IPR029045">
    <property type="entry name" value="ClpP/crotonase-like_dom_sf"/>
</dbReference>
<dbReference type="EMBL" id="PEUS01000007">
    <property type="protein sequence ID" value="PIV14209.1"/>
    <property type="molecule type" value="Genomic_DNA"/>
</dbReference>
<dbReference type="AlphaFoldDB" id="A0A2M7BZP6"/>
<evidence type="ECO:0008006" key="3">
    <source>
        <dbReference type="Google" id="ProtNLM"/>
    </source>
</evidence>
<dbReference type="GO" id="GO:0016020">
    <property type="term" value="C:membrane"/>
    <property type="evidence" value="ECO:0007669"/>
    <property type="project" value="InterPro"/>
</dbReference>
<name>A0A2M7BZP6_9BACT</name>
<dbReference type="PANTHER" id="PTHR35984">
    <property type="entry name" value="PERIPLASMIC SERINE PROTEASE"/>
    <property type="match status" value="1"/>
</dbReference>
<sequence>MPQETEKQKEFTPKERRVELIKKLEEARGGTNIISYVVSTRGNAAYQMADDAVRLIYDHLKGLGKQGVIKIDLFLHSFGGVGVVPWKLTSLIREFTSDFEILIPYKAYSAATLTALGANRIWMHPMGELGPVDPKVANEFNPPDGKGNPIGINVEDVASYVSFVKDAVGIKHEDELVQAFAILANKVHPLALGNIHRFYSQSRMIAKKLLRLHMKRGEEHTIEEIVDALTAKLFFHGHPINRKEAKGLKLKINNPPKKVEDLMWQLYEEYEKEMEIKNPFNPVEILNTANQDSLDSDVRGAYVESKIDTDVFISHYKIWRPSLSPLPPNASPEQTLQRQQFDVQRLGQANVTILKQGWEKE</sequence>
<evidence type="ECO:0000313" key="2">
    <source>
        <dbReference type="Proteomes" id="UP000228816"/>
    </source>
</evidence>
<dbReference type="Proteomes" id="UP000228816">
    <property type="component" value="Unassembled WGS sequence"/>
</dbReference>
<dbReference type="PANTHER" id="PTHR35984:SF1">
    <property type="entry name" value="PERIPLASMIC SERINE PROTEASE"/>
    <property type="match status" value="1"/>
</dbReference>
<protein>
    <recommendedName>
        <fullName evidence="3">Serine protease</fullName>
    </recommendedName>
</protein>
<evidence type="ECO:0000313" key="1">
    <source>
        <dbReference type="EMBL" id="PIV14209.1"/>
    </source>
</evidence>
<dbReference type="Pfam" id="PF01972">
    <property type="entry name" value="SDH_protease"/>
    <property type="match status" value="1"/>
</dbReference>
<dbReference type="InterPro" id="IPR002825">
    <property type="entry name" value="Pept_S49_ser-pept_pro"/>
</dbReference>